<dbReference type="PRINTS" id="PR01036">
    <property type="entry name" value="TCRTETB"/>
</dbReference>
<comment type="subcellular location">
    <subcellularLocation>
        <location evidence="1">Membrane</location>
        <topology evidence="1">Multi-pass membrane protein</topology>
    </subcellularLocation>
</comment>
<evidence type="ECO:0000256" key="5">
    <source>
        <dbReference type="ARBA" id="ARBA00023136"/>
    </source>
</evidence>
<organism evidence="9 10">
    <name type="scientific">Lasallia pustulata</name>
    <dbReference type="NCBI Taxonomy" id="136370"/>
    <lineage>
        <taxon>Eukaryota</taxon>
        <taxon>Fungi</taxon>
        <taxon>Dikarya</taxon>
        <taxon>Ascomycota</taxon>
        <taxon>Pezizomycotina</taxon>
        <taxon>Lecanoromycetes</taxon>
        <taxon>OSLEUM clade</taxon>
        <taxon>Umbilicariomycetidae</taxon>
        <taxon>Umbilicariales</taxon>
        <taxon>Umbilicariaceae</taxon>
        <taxon>Lasallia</taxon>
    </lineage>
</organism>
<proteinExistence type="inferred from homology"/>
<feature type="domain" description="Major facilitator superfamily (MFS) profile" evidence="8">
    <location>
        <begin position="68"/>
        <end position="557"/>
    </location>
</feature>
<keyword evidence="4 7" id="KW-1133">Transmembrane helix</keyword>
<accession>A0A5M8PIB4</accession>
<evidence type="ECO:0000313" key="10">
    <source>
        <dbReference type="Proteomes" id="UP000324767"/>
    </source>
</evidence>
<dbReference type="OrthoDB" id="10021397at2759"/>
<evidence type="ECO:0000256" key="1">
    <source>
        <dbReference type="ARBA" id="ARBA00004141"/>
    </source>
</evidence>
<feature type="transmembrane region" description="Helical" evidence="7">
    <location>
        <begin position="295"/>
        <end position="315"/>
    </location>
</feature>
<dbReference type="Gene3D" id="1.20.1720.10">
    <property type="entry name" value="Multidrug resistance protein D"/>
    <property type="match status" value="1"/>
</dbReference>
<feature type="transmembrane region" description="Helical" evidence="7">
    <location>
        <begin position="395"/>
        <end position="414"/>
    </location>
</feature>
<feature type="transmembrane region" description="Helical" evidence="7">
    <location>
        <begin position="158"/>
        <end position="179"/>
    </location>
</feature>
<dbReference type="AlphaFoldDB" id="A0A5M8PIB4"/>
<sequence length="566" mass="60694">MASSTTVTSATREHSLEQEVETRQQQLSTASLDNSEKGSTQFPKQQLTDNAPTEEEHQWVTGIQLLTIMATICLVCFLMLLDTSIIVTAIPNITSDFHSLPDVGWYGSAYQLASAALLPLAGNLYTNFNSKWTFLTFFGIFELGSLLCGVATSSKMLIVGRAVAGIGTSGIQNGAFTIIAECVPMPKRPALIGFVMGVSQLGLVIGPLIGGALTQYTTWRWCFYINLPIGGLVAVVLFFVNVPEQMPKLKAISVVRTLPTKLDLIGFAIFAPAAIQLLLALQYGGNQFAWNSSTVIGLFCGAGATSLVFLAWDYYKGDAAMIPLSMIRKRTVWSSCLVYGFLMSQLFCTSYYLPIYFQGVKGVSPTLSGAYLLPSILSQLFLAVGSGTLVGKLGYYLPFSLISAVLIAIGNGLISTFTPDTSAGKWIGYQIILGAGTGGGLQMPIVAVQNTLPPMQIPVAMALIMFSQTFGGAMFLSFSDTIFTNSLKSLIPTYASSVDPEAVITAGATGFRKIISGNDLTNVLMAYAESVDRVFYLTAGAAVGCFVFAWGMGWKDIRKKNEVSRA</sequence>
<feature type="transmembrane region" description="Helical" evidence="7">
    <location>
        <begin position="459"/>
        <end position="478"/>
    </location>
</feature>
<dbReference type="InterPro" id="IPR036259">
    <property type="entry name" value="MFS_trans_sf"/>
</dbReference>
<dbReference type="PANTHER" id="PTHR23501:SF193">
    <property type="entry name" value="MULTIDRUG TRANSPORTER, PUTATIVE (AFU_ORTHOLOGUE AFUA_8G00940)-RELATED"/>
    <property type="match status" value="1"/>
</dbReference>
<feature type="transmembrane region" description="Helical" evidence="7">
    <location>
        <begin position="132"/>
        <end position="152"/>
    </location>
</feature>
<keyword evidence="5 7" id="KW-0472">Membrane</keyword>
<evidence type="ECO:0000259" key="8">
    <source>
        <dbReference type="PROSITE" id="PS50850"/>
    </source>
</evidence>
<dbReference type="SUPFAM" id="SSF103473">
    <property type="entry name" value="MFS general substrate transporter"/>
    <property type="match status" value="1"/>
</dbReference>
<reference evidence="9 10" key="1">
    <citation type="submission" date="2019-09" db="EMBL/GenBank/DDBJ databases">
        <title>The hologenome of the rock-dwelling lichen Lasallia pustulata.</title>
        <authorList>
            <person name="Greshake Tzovaras B."/>
            <person name="Segers F."/>
            <person name="Bicker A."/>
            <person name="Dal Grande F."/>
            <person name="Otte J."/>
            <person name="Hankeln T."/>
            <person name="Schmitt I."/>
            <person name="Ebersberger I."/>
        </authorList>
    </citation>
    <scope>NUCLEOTIDE SEQUENCE [LARGE SCALE GENOMIC DNA]</scope>
    <source>
        <strain evidence="9">A1-1</strain>
    </source>
</reference>
<dbReference type="Pfam" id="PF07690">
    <property type="entry name" value="MFS_1"/>
    <property type="match status" value="1"/>
</dbReference>
<comment type="caution">
    <text evidence="9">The sequence shown here is derived from an EMBL/GenBank/DDBJ whole genome shotgun (WGS) entry which is preliminary data.</text>
</comment>
<dbReference type="Proteomes" id="UP000324767">
    <property type="component" value="Unassembled WGS sequence"/>
</dbReference>
<dbReference type="PANTHER" id="PTHR23501">
    <property type="entry name" value="MAJOR FACILITATOR SUPERFAMILY"/>
    <property type="match status" value="1"/>
</dbReference>
<dbReference type="FunFam" id="1.20.1250.20:FF:000196">
    <property type="entry name" value="MFS toxin efflux pump (AflT)"/>
    <property type="match status" value="1"/>
</dbReference>
<dbReference type="InterPro" id="IPR020846">
    <property type="entry name" value="MFS_dom"/>
</dbReference>
<evidence type="ECO:0000256" key="2">
    <source>
        <dbReference type="ARBA" id="ARBA00007520"/>
    </source>
</evidence>
<dbReference type="CDD" id="cd17502">
    <property type="entry name" value="MFS_Azr1_MDR_like"/>
    <property type="match status" value="1"/>
</dbReference>
<feature type="transmembrane region" description="Helical" evidence="7">
    <location>
        <begin position="65"/>
        <end position="91"/>
    </location>
</feature>
<keyword evidence="3 7" id="KW-0812">Transmembrane</keyword>
<dbReference type="EMBL" id="VXIT01000011">
    <property type="protein sequence ID" value="KAA6409143.1"/>
    <property type="molecule type" value="Genomic_DNA"/>
</dbReference>
<dbReference type="InterPro" id="IPR011701">
    <property type="entry name" value="MFS"/>
</dbReference>
<evidence type="ECO:0000313" key="9">
    <source>
        <dbReference type="EMBL" id="KAA6409143.1"/>
    </source>
</evidence>
<feature type="transmembrane region" description="Helical" evidence="7">
    <location>
        <begin position="262"/>
        <end position="283"/>
    </location>
</feature>
<feature type="transmembrane region" description="Helical" evidence="7">
    <location>
        <begin position="336"/>
        <end position="357"/>
    </location>
</feature>
<protein>
    <submittedName>
        <fullName evidence="9">MFS multidrug transporter</fullName>
    </submittedName>
</protein>
<name>A0A5M8PIB4_9LECA</name>
<feature type="region of interest" description="Disordered" evidence="6">
    <location>
        <begin position="1"/>
        <end position="53"/>
    </location>
</feature>
<gene>
    <name evidence="9" type="ORF">FRX48_06696</name>
</gene>
<dbReference type="GO" id="GO:0022857">
    <property type="term" value="F:transmembrane transporter activity"/>
    <property type="evidence" value="ECO:0007669"/>
    <property type="project" value="InterPro"/>
</dbReference>
<feature type="transmembrane region" description="Helical" evidence="7">
    <location>
        <begin position="191"/>
        <end position="211"/>
    </location>
</feature>
<evidence type="ECO:0000256" key="4">
    <source>
        <dbReference type="ARBA" id="ARBA00022989"/>
    </source>
</evidence>
<feature type="transmembrane region" description="Helical" evidence="7">
    <location>
        <begin position="426"/>
        <end position="447"/>
    </location>
</feature>
<feature type="compositionally biased region" description="Basic and acidic residues" evidence="6">
    <location>
        <begin position="11"/>
        <end position="22"/>
    </location>
</feature>
<dbReference type="PROSITE" id="PS50850">
    <property type="entry name" value="MFS"/>
    <property type="match status" value="1"/>
</dbReference>
<comment type="similarity">
    <text evidence="2">Belongs to the major facilitator superfamily. TCR/Tet family.</text>
</comment>
<feature type="transmembrane region" description="Helical" evidence="7">
    <location>
        <begin position="534"/>
        <end position="554"/>
    </location>
</feature>
<dbReference type="GO" id="GO:0005886">
    <property type="term" value="C:plasma membrane"/>
    <property type="evidence" value="ECO:0007669"/>
    <property type="project" value="TreeGrafter"/>
</dbReference>
<dbReference type="FunFam" id="1.20.1720.10:FF:000012">
    <property type="entry name" value="MFS toxin efflux pump (AflT)"/>
    <property type="match status" value="1"/>
</dbReference>
<feature type="compositionally biased region" description="Polar residues" evidence="6">
    <location>
        <begin position="23"/>
        <end position="51"/>
    </location>
</feature>
<feature type="transmembrane region" description="Helical" evidence="7">
    <location>
        <begin position="223"/>
        <end position="242"/>
    </location>
</feature>
<evidence type="ECO:0000256" key="3">
    <source>
        <dbReference type="ARBA" id="ARBA00022692"/>
    </source>
</evidence>
<feature type="compositionally biased region" description="Polar residues" evidence="6">
    <location>
        <begin position="1"/>
        <end position="10"/>
    </location>
</feature>
<dbReference type="Gene3D" id="1.20.1250.20">
    <property type="entry name" value="MFS general substrate transporter like domains"/>
    <property type="match status" value="1"/>
</dbReference>
<evidence type="ECO:0000256" key="6">
    <source>
        <dbReference type="SAM" id="MobiDB-lite"/>
    </source>
</evidence>
<evidence type="ECO:0000256" key="7">
    <source>
        <dbReference type="SAM" id="Phobius"/>
    </source>
</evidence>
<feature type="transmembrane region" description="Helical" evidence="7">
    <location>
        <begin position="103"/>
        <end position="125"/>
    </location>
</feature>
<feature type="transmembrane region" description="Helical" evidence="7">
    <location>
        <begin position="369"/>
        <end position="390"/>
    </location>
</feature>